<sequence>MDEIKINDLINEIGQDFERLKNFPEIAEVVVPNSIPILWFGDLEAYEKSDLRVLTVSKNPSDAEFGENKRFKNLSALTERAGSLSVNIEVYKSALNQYFQYNPSRWFNQLAKFLPIFNASYTGGKNVAIHADLFTPIATHPVWPGLSKMQQEQFDSKLAKLVNVLQPDVLITSLSASNLKILLKSLGKEYTLIFDKNEPDKSAKYVRAYRVNHHLIVINGRNFQGTYFGECQQNL</sequence>
<reference evidence="1 2" key="1">
    <citation type="submission" date="2018-09" db="EMBL/GenBank/DDBJ databases">
        <title>Genome sequencing of strain 1JSPR-7.</title>
        <authorList>
            <person name="Heo J."/>
            <person name="Kim S.-J."/>
            <person name="Kwon S.-W."/>
        </authorList>
    </citation>
    <scope>NUCLEOTIDE SEQUENCE [LARGE SCALE GENOMIC DNA]</scope>
    <source>
        <strain evidence="1 2">1JSPR-7</strain>
    </source>
</reference>
<evidence type="ECO:0000313" key="1">
    <source>
        <dbReference type="EMBL" id="AYG01973.1"/>
    </source>
</evidence>
<dbReference type="EMBL" id="CP032627">
    <property type="protein sequence ID" value="AYG01973.1"/>
    <property type="molecule type" value="Genomic_DNA"/>
</dbReference>
<gene>
    <name evidence="1" type="ORF">D7I46_09875</name>
</gene>
<dbReference type="Proteomes" id="UP000269374">
    <property type="component" value="Chromosome"/>
</dbReference>
<name>A0A387BDN1_9LACT</name>
<protein>
    <submittedName>
        <fullName evidence="1">Uncharacterized protein</fullName>
    </submittedName>
</protein>
<evidence type="ECO:0000313" key="2">
    <source>
        <dbReference type="Proteomes" id="UP000269374"/>
    </source>
</evidence>
<organism evidence="1 2">
    <name type="scientific">Lactococcus allomyrinae</name>
    <dbReference type="NCBI Taxonomy" id="2419773"/>
    <lineage>
        <taxon>Bacteria</taxon>
        <taxon>Bacillati</taxon>
        <taxon>Bacillota</taxon>
        <taxon>Bacilli</taxon>
        <taxon>Lactobacillales</taxon>
        <taxon>Streptococcaceae</taxon>
        <taxon>Lactococcus</taxon>
    </lineage>
</organism>
<dbReference type="OrthoDB" id="6870466at2"/>
<keyword evidence="2" id="KW-1185">Reference proteome</keyword>
<accession>A0A387BDN1</accession>
<proteinExistence type="predicted"/>
<dbReference type="AlphaFoldDB" id="A0A387BDN1"/>
<dbReference type="KEGG" id="lact:D7I46_09875"/>